<organism evidence="2 3">
    <name type="scientific">Athelia psychrophila</name>
    <dbReference type="NCBI Taxonomy" id="1759441"/>
    <lineage>
        <taxon>Eukaryota</taxon>
        <taxon>Fungi</taxon>
        <taxon>Dikarya</taxon>
        <taxon>Basidiomycota</taxon>
        <taxon>Agaricomycotina</taxon>
        <taxon>Agaricomycetes</taxon>
        <taxon>Agaricomycetidae</taxon>
        <taxon>Atheliales</taxon>
        <taxon>Atheliaceae</taxon>
        <taxon>Athelia</taxon>
    </lineage>
</organism>
<reference evidence="2 3" key="1">
    <citation type="journal article" date="2016" name="Mol. Biol. Evol.">
        <title>Comparative Genomics of Early-Diverging Mushroom-Forming Fungi Provides Insights into the Origins of Lignocellulose Decay Capabilities.</title>
        <authorList>
            <person name="Nagy L.G."/>
            <person name="Riley R."/>
            <person name="Tritt A."/>
            <person name="Adam C."/>
            <person name="Daum C."/>
            <person name="Floudas D."/>
            <person name="Sun H."/>
            <person name="Yadav J.S."/>
            <person name="Pangilinan J."/>
            <person name="Larsson K.H."/>
            <person name="Matsuura K."/>
            <person name="Barry K."/>
            <person name="Labutti K."/>
            <person name="Kuo R."/>
            <person name="Ohm R.A."/>
            <person name="Bhattacharya S.S."/>
            <person name="Shirouzu T."/>
            <person name="Yoshinaga Y."/>
            <person name="Martin F.M."/>
            <person name="Grigoriev I.V."/>
            <person name="Hibbett D.S."/>
        </authorList>
    </citation>
    <scope>NUCLEOTIDE SEQUENCE [LARGE SCALE GENOMIC DNA]</scope>
    <source>
        <strain evidence="2 3">CBS 109695</strain>
    </source>
</reference>
<accession>A0A166LI64</accession>
<dbReference type="OrthoDB" id="6133115at2759"/>
<evidence type="ECO:0000256" key="1">
    <source>
        <dbReference type="SAM" id="MobiDB-lite"/>
    </source>
</evidence>
<feature type="region of interest" description="Disordered" evidence="1">
    <location>
        <begin position="99"/>
        <end position="123"/>
    </location>
</feature>
<sequence>MDGRVHLLVLCSVKSGVHAAHRELHSRDIASLPAREGVQCIQLRHLVGVDLHPIALVALKWTHYIVDVIRLAIEGVFIYFSILGETKNLSIEATVRQRGARRAARAGRRRRTARRDSPDEDGY</sequence>
<dbReference type="AlphaFoldDB" id="A0A166LI64"/>
<evidence type="ECO:0000313" key="3">
    <source>
        <dbReference type="Proteomes" id="UP000076532"/>
    </source>
</evidence>
<feature type="compositionally biased region" description="Basic residues" evidence="1">
    <location>
        <begin position="99"/>
        <end position="113"/>
    </location>
</feature>
<dbReference type="EMBL" id="KV417535">
    <property type="protein sequence ID" value="KZP22982.1"/>
    <property type="molecule type" value="Genomic_DNA"/>
</dbReference>
<evidence type="ECO:0000313" key="2">
    <source>
        <dbReference type="EMBL" id="KZP22982.1"/>
    </source>
</evidence>
<proteinExistence type="predicted"/>
<protein>
    <submittedName>
        <fullName evidence="2">Uncharacterized protein</fullName>
    </submittedName>
</protein>
<name>A0A166LI64_9AGAM</name>
<keyword evidence="3" id="KW-1185">Reference proteome</keyword>
<dbReference type="Proteomes" id="UP000076532">
    <property type="component" value="Unassembled WGS sequence"/>
</dbReference>
<gene>
    <name evidence="2" type="ORF">FIBSPDRAFT_465243</name>
</gene>